<keyword evidence="3" id="KW-1185">Reference proteome</keyword>
<evidence type="ECO:0000313" key="2">
    <source>
        <dbReference type="EMBL" id="GAO28574.1"/>
    </source>
</evidence>
<dbReference type="RefSeq" id="WP_062122364.1">
    <property type="nucleotide sequence ID" value="NZ_BAZW01000003.1"/>
</dbReference>
<dbReference type="EMBL" id="BAZW01000003">
    <property type="protein sequence ID" value="GAO28574.1"/>
    <property type="molecule type" value="Genomic_DNA"/>
</dbReference>
<dbReference type="STRING" id="1236989.JCM15548_1686"/>
<accession>A0A0E9LTI9</accession>
<dbReference type="Pfam" id="PF13302">
    <property type="entry name" value="Acetyltransf_3"/>
    <property type="match status" value="1"/>
</dbReference>
<gene>
    <name evidence="2" type="ORF">JCM15548_1686</name>
</gene>
<dbReference type="GO" id="GO:0008999">
    <property type="term" value="F:protein-N-terminal-alanine acetyltransferase activity"/>
    <property type="evidence" value="ECO:0007669"/>
    <property type="project" value="TreeGrafter"/>
</dbReference>
<feature type="domain" description="N-acetyltransferase" evidence="1">
    <location>
        <begin position="30"/>
        <end position="116"/>
    </location>
</feature>
<sequence length="117" mass="13650">MCVHGHLCQRDEQEKESSTVFDFPTLTTDRFVLRQFNRKDLENVYKGLSDPRVIKYYGISFDTLEATKEQITWFRDLEQNKAGIWWAICNKDDLNFIGAGGLNDLDKENRKAEIGWG</sequence>
<comment type="caution">
    <text evidence="2">The sequence shown here is derived from an EMBL/GenBank/DDBJ whole genome shotgun (WGS) entry which is preliminary data.</text>
</comment>
<dbReference type="InterPro" id="IPR000182">
    <property type="entry name" value="GNAT_dom"/>
</dbReference>
<keyword evidence="2" id="KW-0808">Transferase</keyword>
<dbReference type="SUPFAM" id="SSF55729">
    <property type="entry name" value="Acyl-CoA N-acyltransferases (Nat)"/>
    <property type="match status" value="1"/>
</dbReference>
<protein>
    <submittedName>
        <fullName evidence="2">Acetyltransferase, GNAT family</fullName>
    </submittedName>
</protein>
<name>A0A0E9LTI9_9BACT</name>
<dbReference type="PANTHER" id="PTHR43792:SF9">
    <property type="entry name" value="RIBOSOMAL-PROTEIN-ALANINE ACETYLTRANSFERASE"/>
    <property type="match status" value="1"/>
</dbReference>
<reference evidence="2 3" key="1">
    <citation type="journal article" date="2015" name="Microbes Environ.">
        <title>Distribution and evolution of nitrogen fixation genes in the phylum bacteroidetes.</title>
        <authorList>
            <person name="Inoue J."/>
            <person name="Oshima K."/>
            <person name="Suda W."/>
            <person name="Sakamoto M."/>
            <person name="Iino T."/>
            <person name="Noda S."/>
            <person name="Hongoh Y."/>
            <person name="Hattori M."/>
            <person name="Ohkuma M."/>
        </authorList>
    </citation>
    <scope>NUCLEOTIDE SEQUENCE [LARGE SCALE GENOMIC DNA]</scope>
    <source>
        <strain evidence="2">JCM 15548</strain>
    </source>
</reference>
<proteinExistence type="predicted"/>
<dbReference type="OrthoDB" id="9788916at2"/>
<evidence type="ECO:0000259" key="1">
    <source>
        <dbReference type="Pfam" id="PF13302"/>
    </source>
</evidence>
<dbReference type="Gene3D" id="3.40.630.30">
    <property type="match status" value="1"/>
</dbReference>
<dbReference type="PANTHER" id="PTHR43792">
    <property type="entry name" value="GNAT FAMILY, PUTATIVE (AFU_ORTHOLOGUE AFUA_3G00765)-RELATED-RELATED"/>
    <property type="match status" value="1"/>
</dbReference>
<dbReference type="InterPro" id="IPR016181">
    <property type="entry name" value="Acyl_CoA_acyltransferase"/>
</dbReference>
<dbReference type="AlphaFoldDB" id="A0A0E9LTI9"/>
<dbReference type="InterPro" id="IPR051531">
    <property type="entry name" value="N-acetyltransferase"/>
</dbReference>
<organism evidence="2 3">
    <name type="scientific">Geofilum rubicundum JCM 15548</name>
    <dbReference type="NCBI Taxonomy" id="1236989"/>
    <lineage>
        <taxon>Bacteria</taxon>
        <taxon>Pseudomonadati</taxon>
        <taxon>Bacteroidota</taxon>
        <taxon>Bacteroidia</taxon>
        <taxon>Marinilabiliales</taxon>
        <taxon>Marinilabiliaceae</taxon>
        <taxon>Geofilum</taxon>
    </lineage>
</organism>
<evidence type="ECO:0000313" key="3">
    <source>
        <dbReference type="Proteomes" id="UP000032900"/>
    </source>
</evidence>
<dbReference type="Proteomes" id="UP000032900">
    <property type="component" value="Unassembled WGS sequence"/>
</dbReference>
<dbReference type="GO" id="GO:0005737">
    <property type="term" value="C:cytoplasm"/>
    <property type="evidence" value="ECO:0007669"/>
    <property type="project" value="TreeGrafter"/>
</dbReference>